<keyword evidence="3" id="KW-1185">Reference proteome</keyword>
<dbReference type="EMBL" id="QZWG01000008">
    <property type="protein sequence ID" value="RZB99112.1"/>
    <property type="molecule type" value="Genomic_DNA"/>
</dbReference>
<accession>A0A445JKW0</accession>
<evidence type="ECO:0000313" key="3">
    <source>
        <dbReference type="Proteomes" id="UP000289340"/>
    </source>
</evidence>
<feature type="domain" description="Helitron helicase-like" evidence="1">
    <location>
        <begin position="242"/>
        <end position="424"/>
    </location>
</feature>
<dbReference type="Proteomes" id="UP000289340">
    <property type="component" value="Chromosome 8"/>
</dbReference>
<dbReference type="Pfam" id="PF14214">
    <property type="entry name" value="Helitron_like_N"/>
    <property type="match status" value="1"/>
</dbReference>
<dbReference type="InterPro" id="IPR025476">
    <property type="entry name" value="Helitron_helicase-like"/>
</dbReference>
<dbReference type="PANTHER" id="PTHR45786:SF66">
    <property type="entry name" value="HOOK MOTIF PROTEIN, PUTATIVE-RELATED"/>
    <property type="match status" value="1"/>
</dbReference>
<evidence type="ECO:0000259" key="1">
    <source>
        <dbReference type="Pfam" id="PF14214"/>
    </source>
</evidence>
<gene>
    <name evidence="2" type="ORF">D0Y65_021826</name>
</gene>
<sequence>MNPFEDCQSPTNQPVINTKGYSDLGDQLIQYRYCNAQMWYDERISKNKNCQNPRFSLCSGDGKVELPLLQNPPQYLQQLIFHDDTIDSKNYQHNLRAYNIIQYSRIQNHIVSALSHMLDQHNSHAKSFRMPRDRLAADQANNIKLQLIVARGKDGRVYNMPNVPEIVALIVGDFHPGSKRDIIVETQNVELQRIHELHPSYLPLQYPLLFPYGEDGYRADILHRFTSSSKKRKRNRLTMREWFAYRLQSRSNEAQTLLHSRKLFQQFIVDGYTMVESERLSYIRNNQKKLRVDKYSSLQTSLDTGTAKGLTKGKRVILPSMFVGSPRYMDQLYFDGMAICSHVGFPNLFITLTCNPNWPEIRRLLSPLNLKLIDRLDIVSRIFRLKYEHMLSDLTKGQLLGKVVAYMHTIEFQKRGLPHVHLLLFLHPDNKYPSSTDIDKIISAEIPSHQDDPELYRLVENHMIHGPCRILQPNSPCMKEGKCSRFYPKQFQPQTLLDSNGYPVYRRRNNGHSISKNDVIIDNRYVVPYNPKLLKKYRAHINIEWCNQSTSIKYLFKYINKGYDRVTVVMLSDSDNVVQNVNIQNDELKEYLDCSCKGPTSFEDIRTVANIQYPTYREACFAMGFLQDDREYVEAIKEAKDWGTANYLRKLFVLILLTEVQINDDTLRNLTLIEIEQLLHINQRSLKDYPTMPYPQDINLTSYLQNNLVLSELDYNHDETRSEFEHLFPSMTGNIPFHIL</sequence>
<dbReference type="PANTHER" id="PTHR45786">
    <property type="entry name" value="DNA BINDING PROTEIN-LIKE"/>
    <property type="match status" value="1"/>
</dbReference>
<comment type="caution">
    <text evidence="2">The sequence shown here is derived from an EMBL/GenBank/DDBJ whole genome shotgun (WGS) entry which is preliminary data.</text>
</comment>
<organism evidence="2 3">
    <name type="scientific">Glycine soja</name>
    <name type="common">Wild soybean</name>
    <dbReference type="NCBI Taxonomy" id="3848"/>
    <lineage>
        <taxon>Eukaryota</taxon>
        <taxon>Viridiplantae</taxon>
        <taxon>Streptophyta</taxon>
        <taxon>Embryophyta</taxon>
        <taxon>Tracheophyta</taxon>
        <taxon>Spermatophyta</taxon>
        <taxon>Magnoliopsida</taxon>
        <taxon>eudicotyledons</taxon>
        <taxon>Gunneridae</taxon>
        <taxon>Pentapetalae</taxon>
        <taxon>rosids</taxon>
        <taxon>fabids</taxon>
        <taxon>Fabales</taxon>
        <taxon>Fabaceae</taxon>
        <taxon>Papilionoideae</taxon>
        <taxon>50 kb inversion clade</taxon>
        <taxon>NPAAA clade</taxon>
        <taxon>indigoferoid/millettioid clade</taxon>
        <taxon>Phaseoleae</taxon>
        <taxon>Glycine</taxon>
        <taxon>Glycine subgen. Soja</taxon>
    </lineage>
</organism>
<protein>
    <recommendedName>
        <fullName evidence="1">Helitron helicase-like domain-containing protein</fullName>
    </recommendedName>
</protein>
<reference evidence="2 3" key="1">
    <citation type="submission" date="2018-09" db="EMBL/GenBank/DDBJ databases">
        <title>A high-quality reference genome of wild soybean provides a powerful tool to mine soybean genomes.</title>
        <authorList>
            <person name="Xie M."/>
            <person name="Chung C.Y.L."/>
            <person name="Li M.-W."/>
            <person name="Wong F.-L."/>
            <person name="Chan T.-F."/>
            <person name="Lam H.-M."/>
        </authorList>
    </citation>
    <scope>NUCLEOTIDE SEQUENCE [LARGE SCALE GENOMIC DNA]</scope>
    <source>
        <strain evidence="3">cv. W05</strain>
        <tissue evidence="2">Hypocotyl of etiolated seedlings</tissue>
    </source>
</reference>
<dbReference type="AlphaFoldDB" id="A0A445JKW0"/>
<proteinExistence type="predicted"/>
<name>A0A445JKW0_GLYSO</name>
<evidence type="ECO:0000313" key="2">
    <source>
        <dbReference type="EMBL" id="RZB99112.1"/>
    </source>
</evidence>